<dbReference type="EMBL" id="QGNW01002225">
    <property type="protein sequence ID" value="RVW22616.1"/>
    <property type="molecule type" value="Genomic_DNA"/>
</dbReference>
<proteinExistence type="predicted"/>
<name>A0A438CHE1_VITVI</name>
<keyword evidence="1" id="KW-0064">Aspartyl protease</keyword>
<dbReference type="AlphaFoldDB" id="A0A438CHE1"/>
<evidence type="ECO:0000256" key="2">
    <source>
        <dbReference type="SAM" id="MobiDB-lite"/>
    </source>
</evidence>
<keyword evidence="1" id="KW-0645">Protease</keyword>
<dbReference type="PANTHER" id="PTHR11439:SF455">
    <property type="entry name" value="RLK (RECEPTOR-LIKE PROTEIN KINASE) 8, PUTATIVE-RELATED"/>
    <property type="match status" value="1"/>
</dbReference>
<dbReference type="SUPFAM" id="SSF56672">
    <property type="entry name" value="DNA/RNA polymerases"/>
    <property type="match status" value="1"/>
</dbReference>
<dbReference type="Proteomes" id="UP000288805">
    <property type="component" value="Unassembled WGS sequence"/>
</dbReference>
<comment type="caution">
    <text evidence="4">The sequence shown here is derived from an EMBL/GenBank/DDBJ whole genome shotgun (WGS) entry which is preliminary data.</text>
</comment>
<evidence type="ECO:0000313" key="4">
    <source>
        <dbReference type="EMBL" id="RVW22616.1"/>
    </source>
</evidence>
<evidence type="ECO:0000313" key="5">
    <source>
        <dbReference type="Proteomes" id="UP000288805"/>
    </source>
</evidence>
<feature type="domain" description="Retrovirus-related Pol polyprotein from transposon TNT 1-94-like beta-barrel" evidence="3">
    <location>
        <begin position="270"/>
        <end position="346"/>
    </location>
</feature>
<evidence type="ECO:0000256" key="1">
    <source>
        <dbReference type="ARBA" id="ARBA00022750"/>
    </source>
</evidence>
<dbReference type="GO" id="GO:0004190">
    <property type="term" value="F:aspartic-type endopeptidase activity"/>
    <property type="evidence" value="ECO:0007669"/>
    <property type="project" value="UniProtKB-KW"/>
</dbReference>
<keyword evidence="1" id="KW-0378">Hydrolase</keyword>
<reference evidence="4 5" key="1">
    <citation type="journal article" date="2018" name="PLoS Genet.">
        <title>Population sequencing reveals clonal diversity and ancestral inbreeding in the grapevine cultivar Chardonnay.</title>
        <authorList>
            <person name="Roach M.J."/>
            <person name="Johnson D.L."/>
            <person name="Bohlmann J."/>
            <person name="van Vuuren H.J."/>
            <person name="Jones S.J."/>
            <person name="Pretorius I.S."/>
            <person name="Schmidt S.A."/>
            <person name="Borneman A.R."/>
        </authorList>
    </citation>
    <scope>NUCLEOTIDE SEQUENCE [LARGE SCALE GENOMIC DNA]</scope>
    <source>
        <strain evidence="5">cv. Chardonnay</strain>
        <tissue evidence="4">Leaf</tissue>
    </source>
</reference>
<evidence type="ECO:0000259" key="3">
    <source>
        <dbReference type="Pfam" id="PF22936"/>
    </source>
</evidence>
<dbReference type="InterPro" id="IPR043502">
    <property type="entry name" value="DNA/RNA_pol_sf"/>
</dbReference>
<dbReference type="CDD" id="cd09272">
    <property type="entry name" value="RNase_HI_RT_Ty1"/>
    <property type="match status" value="1"/>
</dbReference>
<protein>
    <submittedName>
        <fullName evidence="4">Retrovirus-related Pol polyprotein from transposon RE2</fullName>
    </submittedName>
</protein>
<organism evidence="4 5">
    <name type="scientific">Vitis vinifera</name>
    <name type="common">Grape</name>
    <dbReference type="NCBI Taxonomy" id="29760"/>
    <lineage>
        <taxon>Eukaryota</taxon>
        <taxon>Viridiplantae</taxon>
        <taxon>Streptophyta</taxon>
        <taxon>Embryophyta</taxon>
        <taxon>Tracheophyta</taxon>
        <taxon>Spermatophyta</taxon>
        <taxon>Magnoliopsida</taxon>
        <taxon>eudicotyledons</taxon>
        <taxon>Gunneridae</taxon>
        <taxon>Pentapetalae</taxon>
        <taxon>rosids</taxon>
        <taxon>Vitales</taxon>
        <taxon>Vitaceae</taxon>
        <taxon>Viteae</taxon>
        <taxon>Vitis</taxon>
    </lineage>
</organism>
<accession>A0A438CHE1</accession>
<dbReference type="Pfam" id="PF22936">
    <property type="entry name" value="Pol_BBD"/>
    <property type="match status" value="1"/>
</dbReference>
<feature type="region of interest" description="Disordered" evidence="2">
    <location>
        <begin position="464"/>
        <end position="489"/>
    </location>
</feature>
<dbReference type="InterPro" id="IPR054722">
    <property type="entry name" value="PolX-like_BBD"/>
</dbReference>
<gene>
    <name evidence="4" type="primary">RE2_880</name>
    <name evidence="4" type="ORF">CK203_102047</name>
</gene>
<dbReference type="PANTHER" id="PTHR11439">
    <property type="entry name" value="GAG-POL-RELATED RETROTRANSPOSON"/>
    <property type="match status" value="1"/>
</dbReference>
<sequence>MFSVDIDRRYLADQQESNCLGSAATNRDQVQQTKVSCNKQKPVKNVLKKEGYKLVPYLHLPVLNQTQSSGLQSSTSATQTMQMLNHALPIKLDRNNYILWRTQMENVIFANGFEDHIEGLKICPPQKTSSRETNPDFVMWRRFDRMILSWIYSSLTPEIMEFGDNLAAIGEPVTDRDQIFQLLGGLGADYNSIVASLTAREDEMSFYSSGFNTRRGTNGGRSVVHCYHRFDINFQGYNPNMDTVQTNKPNAKNQVQAMMASPSTISDGAWFFDIGATHHLSQSVDPLSDVQPYMGNDKVIVGNGKHLRILHTSTTFFPSSSKTFQLRQVLHVTDIATNLISVSQFCADNNAFFEFHPLFFFVKDQVTKKILLQGSLEHGLYRFPARFVSSPAAFVSSSYDRASHPLALLHADLWGPASIPSTTGRLYVTRHVVFHETVFPFQSTPDQSSSVVTVPTLALLPYSSPPVSSLSSHTTPSTSSPPLTNMSSSTTSLPDLIQVPFADISTSEPHPTKQHPMAVKDSNWVLAMEKEFSALQRNNTWHLVPPPSNGNIISCKWVYKLKYKPDGTVDRYKARPLGHGIPNSALHFLARDFKLLELTTRCIEVVRSGTMFHLSQHKYTQDLLSRTTICALQYLTLTRPDISFVVNKACQFMATPTTTHWLVVKRILRYLKGTLSYGIQMQQSTSLDIHGYTDADWASCSDDKRSTGGYGIFLGPNLVSWSSNKQKVVSCSSAESEYRALASATSEMIWIQYVLQELCLSSSSPPLLWCDNKSAAHLAANPVFHARTKHIKMDLHFIRDHVLHKQLVIQYLPSAEQVADIFTKHISSSQFLSFRTKLSVVPSPVSLRGMIDDT</sequence>